<evidence type="ECO:0000313" key="2">
    <source>
        <dbReference type="Proteomes" id="UP000694856"/>
    </source>
</evidence>
<dbReference type="RefSeq" id="XP_014407637.1">
    <property type="nucleotide sequence ID" value="XM_014552151.2"/>
</dbReference>
<keyword evidence="1" id="KW-1133">Transmembrane helix</keyword>
<dbReference type="GeneID" id="102520484"/>
<reference evidence="3" key="1">
    <citation type="submission" date="2025-08" db="UniProtKB">
        <authorList>
            <consortium name="RefSeq"/>
        </authorList>
    </citation>
    <scope>IDENTIFICATION</scope>
    <source>
        <tissue evidence="3">Ear skin</tissue>
    </source>
</reference>
<keyword evidence="1" id="KW-0472">Membrane</keyword>
<sequence length="58" mass="6660">MDKLLTKHTWNGFWLNPWDQGGLVVIILFITMVLFLISFAVIFGLLCPPDRDNHCEGL</sequence>
<proteinExistence type="predicted"/>
<keyword evidence="2" id="KW-1185">Reference proteome</keyword>
<evidence type="ECO:0000313" key="3">
    <source>
        <dbReference type="RefSeq" id="XP_014407637.1"/>
    </source>
</evidence>
<dbReference type="OrthoDB" id="9618375at2759"/>
<dbReference type="KEGG" id="cfr:102520484"/>
<name>A0A8B7K4M3_CAMFR</name>
<dbReference type="CTD" id="100130933"/>
<dbReference type="Proteomes" id="UP000694856">
    <property type="component" value="Chromosome 16"/>
</dbReference>
<gene>
    <name evidence="3" type="primary">SMIM6</name>
</gene>
<organism evidence="2 3">
    <name type="scientific">Camelus ferus</name>
    <name type="common">Wild bactrian camel</name>
    <name type="synonym">Camelus bactrianus ferus</name>
    <dbReference type="NCBI Taxonomy" id="419612"/>
    <lineage>
        <taxon>Eukaryota</taxon>
        <taxon>Metazoa</taxon>
        <taxon>Chordata</taxon>
        <taxon>Craniata</taxon>
        <taxon>Vertebrata</taxon>
        <taxon>Euteleostomi</taxon>
        <taxon>Mammalia</taxon>
        <taxon>Eutheria</taxon>
        <taxon>Laurasiatheria</taxon>
        <taxon>Artiodactyla</taxon>
        <taxon>Tylopoda</taxon>
        <taxon>Camelidae</taxon>
        <taxon>Camelus</taxon>
    </lineage>
</organism>
<accession>A0A8B7K4M3</accession>
<evidence type="ECO:0000256" key="1">
    <source>
        <dbReference type="SAM" id="Phobius"/>
    </source>
</evidence>
<keyword evidence="1" id="KW-0812">Transmembrane</keyword>
<protein>
    <submittedName>
        <fullName evidence="3">Small integral membrane protein 6</fullName>
    </submittedName>
</protein>
<feature type="transmembrane region" description="Helical" evidence="1">
    <location>
        <begin position="20"/>
        <end position="46"/>
    </location>
</feature>
<dbReference type="AlphaFoldDB" id="A0A8B7K4M3"/>